<reference evidence="2" key="1">
    <citation type="submission" date="2022-07" db="EMBL/GenBank/DDBJ databases">
        <title>Description and genome-wide analysis of Profundicola chukchiensis gen. nov., sp. nov., marine bacteria isolated from bottom sediments of the Chukchi Sea.</title>
        <authorList>
            <person name="Romanenko L."/>
            <person name="Otstavnykh N."/>
            <person name="Kurilenko V."/>
            <person name="Eremeev V."/>
            <person name="Velansky P."/>
            <person name="Mikhailov V."/>
            <person name="Isaeva M."/>
        </authorList>
    </citation>
    <scope>NUCLEOTIDE SEQUENCE</scope>
    <source>
        <strain evidence="2">KMM 9713</strain>
    </source>
</reference>
<organism evidence="2 3">
    <name type="scientific">Profundicola chukchiensis</name>
    <dbReference type="NCBI Taxonomy" id="2961959"/>
    <lineage>
        <taxon>Bacteria</taxon>
        <taxon>Pseudomonadati</taxon>
        <taxon>Bacteroidota</taxon>
        <taxon>Flavobacteriia</taxon>
        <taxon>Flavobacteriales</taxon>
        <taxon>Weeksellaceae</taxon>
        <taxon>Profundicola</taxon>
    </lineage>
</organism>
<evidence type="ECO:0000313" key="2">
    <source>
        <dbReference type="EMBL" id="MDG4945144.1"/>
    </source>
</evidence>
<gene>
    <name evidence="2" type="ORF">NMK71_01850</name>
</gene>
<proteinExistence type="predicted"/>
<dbReference type="EMBL" id="JANCMU010000001">
    <property type="protein sequence ID" value="MDG4945144.1"/>
    <property type="molecule type" value="Genomic_DNA"/>
</dbReference>
<evidence type="ECO:0008006" key="4">
    <source>
        <dbReference type="Google" id="ProtNLM"/>
    </source>
</evidence>
<name>A0A9X4N1Z7_9FLAO</name>
<feature type="chain" id="PRO_5040929375" description="Outer membrane protein beta-barrel domain-containing protein" evidence="1">
    <location>
        <begin position="20"/>
        <end position="398"/>
    </location>
</feature>
<keyword evidence="1" id="KW-0732">Signal</keyword>
<keyword evidence="3" id="KW-1185">Reference proteome</keyword>
<protein>
    <recommendedName>
        <fullName evidence="4">Outer membrane protein beta-barrel domain-containing protein</fullName>
    </recommendedName>
</protein>
<evidence type="ECO:0000313" key="3">
    <source>
        <dbReference type="Proteomes" id="UP001152599"/>
    </source>
</evidence>
<accession>A0A9X4N1Z7</accession>
<feature type="signal peptide" evidence="1">
    <location>
        <begin position="1"/>
        <end position="19"/>
    </location>
</feature>
<evidence type="ECO:0000256" key="1">
    <source>
        <dbReference type="SAM" id="SignalP"/>
    </source>
</evidence>
<dbReference type="AlphaFoldDB" id="A0A9X4N1Z7"/>
<sequence length="398" mass="46314">MVRKISVVLSLMMFVCSSAQEFQIKQDDDDILFFNETEQTYEVWLRVQDTAYSEIVLPGQMKKIINSSHLTKEDLRNSEIIQAYSYRALAQDVLLSLDGFYDRLDKSRKLLNRGSKEVNQPFYRMDVFDEFLELEEQKRQKQNLKSSQLENFVASSVLPKSKNLMAKTNRDNSKSQKALLSVVSKFVATKVKHEGELPAFLEEMNKIETLFYQYLNEDNQTQELGSLEENDFKLFTNNPGTELGVYITTNSFGKIERYDYPEMDTRGFNFEVFASQRFHQMRVSKRRTLNYHAAASYLSLKDKGFDLKKSFITFGPQVRYTGYYENQVALIGEGGLVMDITADKYMMPKDKKQFGYYLGGEISLLFVRIGVRYYDRLTEPELSPEGKLFYRLGLVAKF</sequence>
<dbReference type="Proteomes" id="UP001152599">
    <property type="component" value="Unassembled WGS sequence"/>
</dbReference>
<dbReference type="RefSeq" id="WP_304419851.1">
    <property type="nucleotide sequence ID" value="NZ_JANCMU010000001.1"/>
</dbReference>
<comment type="caution">
    <text evidence="2">The sequence shown here is derived from an EMBL/GenBank/DDBJ whole genome shotgun (WGS) entry which is preliminary data.</text>
</comment>